<reference evidence="1" key="1">
    <citation type="submission" date="2020-09" db="EMBL/GenBank/DDBJ databases">
        <title>New species isolated from human feces.</title>
        <authorList>
            <person name="Kitahara M."/>
            <person name="Shigeno Y."/>
            <person name="Shime M."/>
            <person name="Matsumoto Y."/>
            <person name="Nakamura S."/>
            <person name="Motooka D."/>
            <person name="Fukuoka S."/>
            <person name="Nishikawa H."/>
            <person name="Benno Y."/>
        </authorList>
    </citation>
    <scope>NUCLEOTIDE SEQUENCE</scope>
    <source>
        <strain evidence="1">MM59</strain>
    </source>
</reference>
<dbReference type="Pfam" id="PF04985">
    <property type="entry name" value="Phage_tube"/>
    <property type="match status" value="1"/>
</dbReference>
<accession>A0A810QB83</accession>
<dbReference type="EMBL" id="AP023420">
    <property type="protein sequence ID" value="BCK82976.1"/>
    <property type="molecule type" value="Genomic_DNA"/>
</dbReference>
<dbReference type="AlphaFoldDB" id="A0A810QB83"/>
<evidence type="ECO:0000313" key="2">
    <source>
        <dbReference type="Proteomes" id="UP000679848"/>
    </source>
</evidence>
<proteinExistence type="predicted"/>
<dbReference type="KEGG" id="pfaa:MM59RIKEN_02950"/>
<dbReference type="Proteomes" id="UP000679848">
    <property type="component" value="Chromosome"/>
</dbReference>
<dbReference type="InterPro" id="IPR006498">
    <property type="entry name" value="Tail_tube"/>
</dbReference>
<dbReference type="RefSeq" id="WP_195614835.1">
    <property type="nucleotide sequence ID" value="NZ_AP023420.1"/>
</dbReference>
<name>A0A810QB83_9FIRM</name>
<keyword evidence="2" id="KW-1185">Reference proteome</keyword>
<evidence type="ECO:0008006" key="3">
    <source>
        <dbReference type="Google" id="ProtNLM"/>
    </source>
</evidence>
<sequence length="171" mass="18874">MNTIPTKINRYNVYNKGNRLLGVGEEMTLPDFEPSSETVTGAGILGEIDDPTVGYFGNQELEIPFRLLDKETADMMDMTKAVQLEIRGAQQTTNTEGDIEFRPMRVVVRGRGGKLTTGKVKAGSPMDTAITLTILYILIEVDGKTVVELDKLNEVYKVNGVDVLAKIKEMC</sequence>
<gene>
    <name evidence="1" type="ORF">MM59RIKEN_02950</name>
</gene>
<evidence type="ECO:0000313" key="1">
    <source>
        <dbReference type="EMBL" id="BCK82976.1"/>
    </source>
</evidence>
<organism evidence="1 2">
    <name type="scientific">Pusillibacter faecalis</name>
    <dbReference type="NCBI Taxonomy" id="2714358"/>
    <lineage>
        <taxon>Bacteria</taxon>
        <taxon>Bacillati</taxon>
        <taxon>Bacillota</taxon>
        <taxon>Clostridia</taxon>
        <taxon>Eubacteriales</taxon>
        <taxon>Oscillospiraceae</taxon>
        <taxon>Pusillibacter</taxon>
    </lineage>
</organism>
<protein>
    <recommendedName>
        <fullName evidence="3">Phage tail protein</fullName>
    </recommendedName>
</protein>